<dbReference type="Proteomes" id="UP000183339">
    <property type="component" value="Unassembled WGS sequence"/>
</dbReference>
<organism evidence="1 4">
    <name type="scientific">Nitrosospira multiformis</name>
    <dbReference type="NCBI Taxonomy" id="1231"/>
    <lineage>
        <taxon>Bacteria</taxon>
        <taxon>Pseudomonadati</taxon>
        <taxon>Pseudomonadota</taxon>
        <taxon>Betaproteobacteria</taxon>
        <taxon>Nitrosomonadales</taxon>
        <taxon>Nitrosomonadaceae</taxon>
        <taxon>Nitrosospira</taxon>
    </lineage>
</organism>
<dbReference type="AlphaFoldDB" id="A0A1H8LYK1"/>
<sequence>MKIPARTRKGSNKSNACGSVRISRIRACRQEAVDAGAGSVNSLSISCVEQSNQARKS</sequence>
<evidence type="ECO:0000313" key="3">
    <source>
        <dbReference type="Proteomes" id="UP000183339"/>
    </source>
</evidence>
<dbReference type="EMBL" id="FOCT01000011">
    <property type="protein sequence ID" value="SEO10161.1"/>
    <property type="molecule type" value="Genomic_DNA"/>
</dbReference>
<evidence type="ECO:0000313" key="4">
    <source>
        <dbReference type="Proteomes" id="UP000183898"/>
    </source>
</evidence>
<evidence type="ECO:0000313" key="2">
    <source>
        <dbReference type="EMBL" id="SET55896.1"/>
    </source>
</evidence>
<name>A0A1H8LYK1_9PROT</name>
<reference evidence="3 4" key="1">
    <citation type="submission" date="2016-10" db="EMBL/GenBank/DDBJ databases">
        <authorList>
            <person name="de Groot N.N."/>
        </authorList>
    </citation>
    <scope>NUCLEOTIDE SEQUENCE [LARGE SCALE GENOMIC DNA]</scope>
    <source>
        <strain evidence="1 4">Nl18</strain>
        <strain evidence="2 3">Nl7</strain>
    </source>
</reference>
<dbReference type="EMBL" id="FOHI01000008">
    <property type="protein sequence ID" value="SET55896.1"/>
    <property type="molecule type" value="Genomic_DNA"/>
</dbReference>
<evidence type="ECO:0000313" key="1">
    <source>
        <dbReference type="EMBL" id="SEO10161.1"/>
    </source>
</evidence>
<accession>A0A1H8LYK1</accession>
<gene>
    <name evidence="1" type="ORF">SAMN05216404_11190</name>
    <name evidence="2" type="ORF">SAMN05216412_10889</name>
</gene>
<dbReference type="Proteomes" id="UP000183898">
    <property type="component" value="Unassembled WGS sequence"/>
</dbReference>
<protein>
    <submittedName>
        <fullName evidence="1">Uncharacterized protein</fullName>
    </submittedName>
</protein>
<proteinExistence type="predicted"/>